<feature type="transmembrane region" description="Helical" evidence="1">
    <location>
        <begin position="199"/>
        <end position="217"/>
    </location>
</feature>
<dbReference type="EMBL" id="NHTK01006125">
    <property type="protein sequence ID" value="PPQ63331.1"/>
    <property type="molecule type" value="Genomic_DNA"/>
</dbReference>
<proteinExistence type="predicted"/>
<dbReference type="InParanoid" id="A0A409V9E9"/>
<keyword evidence="3" id="KW-1185">Reference proteome</keyword>
<feature type="transmembrane region" description="Helical" evidence="1">
    <location>
        <begin position="21"/>
        <end position="38"/>
    </location>
</feature>
<dbReference type="OrthoDB" id="10259513at2759"/>
<sequence>MPDYEKLQAKALPFLTKASQISGPFITTFLLIHLAAPVSANLGGSSASTSTMLLGREYYQTAIGEPLLLLAPLGVHMIAGPLRRYLSPPGKPPRPWTHLLSLTGYSSLLFFFPIHYGTHRSYPAYETPSIDSVGPSELSYEFVKTGLKTWPIRSWLLYGGLILGVTLHMADGIGIIWNNLVKHDQSYRSKSQSRRTKQALALLGVALPVLSGIYFLSQESFMTFPSMIARYKAAFLESYVYQL</sequence>
<feature type="transmembrane region" description="Helical" evidence="1">
    <location>
        <begin position="58"/>
        <end position="79"/>
    </location>
</feature>
<evidence type="ECO:0008006" key="4">
    <source>
        <dbReference type="Google" id="ProtNLM"/>
    </source>
</evidence>
<organism evidence="2 3">
    <name type="scientific">Panaeolus cyanescens</name>
    <dbReference type="NCBI Taxonomy" id="181874"/>
    <lineage>
        <taxon>Eukaryota</taxon>
        <taxon>Fungi</taxon>
        <taxon>Dikarya</taxon>
        <taxon>Basidiomycota</taxon>
        <taxon>Agaricomycotina</taxon>
        <taxon>Agaricomycetes</taxon>
        <taxon>Agaricomycetidae</taxon>
        <taxon>Agaricales</taxon>
        <taxon>Agaricineae</taxon>
        <taxon>Galeropsidaceae</taxon>
        <taxon>Panaeolus</taxon>
    </lineage>
</organism>
<name>A0A409V9E9_9AGAR</name>
<dbReference type="PANTHER" id="PTHR38409:SF1">
    <property type="entry name" value="MITOCHONDRIAL ADAPTER PROTEIN MCP1"/>
    <property type="match status" value="1"/>
</dbReference>
<keyword evidence="1" id="KW-0812">Transmembrane</keyword>
<evidence type="ECO:0000256" key="1">
    <source>
        <dbReference type="SAM" id="Phobius"/>
    </source>
</evidence>
<dbReference type="PANTHER" id="PTHR38409">
    <property type="entry name" value="MDM10-COMPLEMENTING PROTEIN 1"/>
    <property type="match status" value="1"/>
</dbReference>
<dbReference type="InterPro" id="IPR034804">
    <property type="entry name" value="SQR/QFR_C/D"/>
</dbReference>
<keyword evidence="1" id="KW-0472">Membrane</keyword>
<reference evidence="2 3" key="1">
    <citation type="journal article" date="2018" name="Evol. Lett.">
        <title>Horizontal gene cluster transfer increased hallucinogenic mushroom diversity.</title>
        <authorList>
            <person name="Reynolds H.T."/>
            <person name="Vijayakumar V."/>
            <person name="Gluck-Thaler E."/>
            <person name="Korotkin H.B."/>
            <person name="Matheny P.B."/>
            <person name="Slot J.C."/>
        </authorList>
    </citation>
    <scope>NUCLEOTIDE SEQUENCE [LARGE SCALE GENOMIC DNA]</scope>
    <source>
        <strain evidence="2 3">2629</strain>
    </source>
</reference>
<accession>A0A409V9E9</accession>
<gene>
    <name evidence="2" type="ORF">CVT24_006704</name>
</gene>
<dbReference type="GO" id="GO:0016020">
    <property type="term" value="C:membrane"/>
    <property type="evidence" value="ECO:0007669"/>
    <property type="project" value="InterPro"/>
</dbReference>
<dbReference type="SUPFAM" id="SSF81343">
    <property type="entry name" value="Fumarate reductase respiratory complex transmembrane subunits"/>
    <property type="match status" value="1"/>
</dbReference>
<keyword evidence="1" id="KW-1133">Transmembrane helix</keyword>
<dbReference type="Proteomes" id="UP000284842">
    <property type="component" value="Unassembled WGS sequence"/>
</dbReference>
<feature type="transmembrane region" description="Helical" evidence="1">
    <location>
        <begin position="99"/>
        <end position="116"/>
    </location>
</feature>
<dbReference type="GO" id="GO:0055088">
    <property type="term" value="P:lipid homeostasis"/>
    <property type="evidence" value="ECO:0007669"/>
    <property type="project" value="InterPro"/>
</dbReference>
<dbReference type="AlphaFoldDB" id="A0A409V9E9"/>
<feature type="transmembrane region" description="Helical" evidence="1">
    <location>
        <begin position="155"/>
        <end position="178"/>
    </location>
</feature>
<evidence type="ECO:0000313" key="3">
    <source>
        <dbReference type="Proteomes" id="UP000284842"/>
    </source>
</evidence>
<dbReference type="InterPro" id="IPR039960">
    <property type="entry name" value="MCP1"/>
</dbReference>
<evidence type="ECO:0000313" key="2">
    <source>
        <dbReference type="EMBL" id="PPQ63331.1"/>
    </source>
</evidence>
<protein>
    <recommendedName>
        <fullName evidence="4">Mitochondrial adapter protein MCP1 transmembrane domain-containing protein</fullName>
    </recommendedName>
</protein>
<comment type="caution">
    <text evidence="2">The sequence shown here is derived from an EMBL/GenBank/DDBJ whole genome shotgun (WGS) entry which is preliminary data.</text>
</comment>